<feature type="domain" description="DUF4142" evidence="1">
    <location>
        <begin position="52"/>
        <end position="192"/>
    </location>
</feature>
<proteinExistence type="predicted"/>
<evidence type="ECO:0000313" key="2">
    <source>
        <dbReference type="EMBL" id="TNX92545.1"/>
    </source>
</evidence>
<evidence type="ECO:0000313" key="3">
    <source>
        <dbReference type="Proteomes" id="UP000314285"/>
    </source>
</evidence>
<sequence length="197" mass="22316">METITVKKIVSCIAFSSILGLTACQSTTKGHHSMDDRKHHSKMWHDKHEDLSDNQIIKILSTANNGEIMQANAALPKLKMAQVRQYAQMMIREHSANEQKGQALATRLMLTPQTSEISKLLQRDSDKIVDKLNRSSSDTDKDYMKSQVEVHRKVLMVIDKKLIPNAKNSDLKNMLVQTRSAVATHLQMAEQMVSMMK</sequence>
<dbReference type="EMBL" id="VFBM01000004">
    <property type="protein sequence ID" value="TNX92545.1"/>
    <property type="molecule type" value="Genomic_DNA"/>
</dbReference>
<dbReference type="RefSeq" id="WP_005026543.1">
    <property type="nucleotide sequence ID" value="NZ_CP027365.1"/>
</dbReference>
<dbReference type="Proteomes" id="UP000314285">
    <property type="component" value="Unassembled WGS sequence"/>
</dbReference>
<protein>
    <submittedName>
        <fullName evidence="2">DUF4142 domain-containing protein</fullName>
    </submittedName>
</protein>
<accession>A0A8H2PRT9</accession>
<name>A0A8H2PRT9_ACIRA</name>
<dbReference type="InterPro" id="IPR025419">
    <property type="entry name" value="DUF4142"/>
</dbReference>
<dbReference type="PANTHER" id="PTHR38593:SF1">
    <property type="entry name" value="BLR2558 PROTEIN"/>
    <property type="match status" value="1"/>
</dbReference>
<evidence type="ECO:0000259" key="1">
    <source>
        <dbReference type="Pfam" id="PF13628"/>
    </source>
</evidence>
<dbReference type="AlphaFoldDB" id="A0A8H2PRT9"/>
<gene>
    <name evidence="2" type="ORF">FHY67_07260</name>
</gene>
<dbReference type="Pfam" id="PF13628">
    <property type="entry name" value="DUF4142"/>
    <property type="match status" value="1"/>
</dbReference>
<comment type="caution">
    <text evidence="2">The sequence shown here is derived from an EMBL/GenBank/DDBJ whole genome shotgun (WGS) entry which is preliminary data.</text>
</comment>
<dbReference type="PROSITE" id="PS51257">
    <property type="entry name" value="PROKAR_LIPOPROTEIN"/>
    <property type="match status" value="1"/>
</dbReference>
<reference evidence="2 3" key="1">
    <citation type="submission" date="2019-06" db="EMBL/GenBank/DDBJ databases">
        <title>Genome of Acinetobacter radioresistens APH1, a phenol degrading strain.</title>
        <authorList>
            <person name="Liu Y."/>
        </authorList>
    </citation>
    <scope>NUCLEOTIDE SEQUENCE [LARGE SCALE GENOMIC DNA]</scope>
    <source>
        <strain evidence="2 3">APH1</strain>
    </source>
</reference>
<organism evidence="2 3">
    <name type="scientific">Acinetobacter radioresistens</name>
    <dbReference type="NCBI Taxonomy" id="40216"/>
    <lineage>
        <taxon>Bacteria</taxon>
        <taxon>Pseudomonadati</taxon>
        <taxon>Pseudomonadota</taxon>
        <taxon>Gammaproteobacteria</taxon>
        <taxon>Moraxellales</taxon>
        <taxon>Moraxellaceae</taxon>
        <taxon>Acinetobacter</taxon>
    </lineage>
</organism>
<dbReference type="PANTHER" id="PTHR38593">
    <property type="entry name" value="BLR2558 PROTEIN"/>
    <property type="match status" value="1"/>
</dbReference>